<evidence type="ECO:0000313" key="1">
    <source>
        <dbReference type="EMBL" id="KAJ8660183.1"/>
    </source>
</evidence>
<name>A0AAD7V6E8_9FUNG</name>
<reference evidence="1 2" key="1">
    <citation type="submission" date="2023-03" db="EMBL/GenBank/DDBJ databases">
        <title>Genome sequence of Lichtheimia ornata CBS 291.66.</title>
        <authorList>
            <person name="Mohabir J.T."/>
            <person name="Shea T.P."/>
            <person name="Kurbessoian T."/>
            <person name="Berby B."/>
            <person name="Fontaine J."/>
            <person name="Livny J."/>
            <person name="Gnirke A."/>
            <person name="Stajich J.E."/>
            <person name="Cuomo C.A."/>
        </authorList>
    </citation>
    <scope>NUCLEOTIDE SEQUENCE [LARGE SCALE GENOMIC DNA]</scope>
    <source>
        <strain evidence="1">CBS 291.66</strain>
    </source>
</reference>
<dbReference type="SUPFAM" id="SSF52047">
    <property type="entry name" value="RNI-like"/>
    <property type="match status" value="2"/>
</dbReference>
<dbReference type="EMBL" id="JARTCD010000014">
    <property type="protein sequence ID" value="KAJ8660183.1"/>
    <property type="molecule type" value="Genomic_DNA"/>
</dbReference>
<dbReference type="InterPro" id="IPR032675">
    <property type="entry name" value="LRR_dom_sf"/>
</dbReference>
<accession>A0AAD7V6E8</accession>
<keyword evidence="2" id="KW-1185">Reference proteome</keyword>
<dbReference type="GeneID" id="83211455"/>
<gene>
    <name evidence="1" type="ORF">O0I10_004042</name>
</gene>
<evidence type="ECO:0000313" key="2">
    <source>
        <dbReference type="Proteomes" id="UP001234581"/>
    </source>
</evidence>
<comment type="caution">
    <text evidence="1">The sequence shown here is derived from an EMBL/GenBank/DDBJ whole genome shotgun (WGS) entry which is preliminary data.</text>
</comment>
<dbReference type="Proteomes" id="UP001234581">
    <property type="component" value="Unassembled WGS sequence"/>
</dbReference>
<proteinExistence type="predicted"/>
<sequence length="524" mass="59915">MILLTADQPRALRLSNYQLHLIRKPLLHFGFLVHGIEVHTSNISLLDVIKNLAHLQLPRLKSLSIAIGLSSLSHSLATPSLSYLGRTVTRLEIKGNTFSEALVTILISCPHLTHLCYRDNWMRRSATTTALDESVTFPKLRFLAIESPNSDCTLVVSRSPHLRYLQYRNTAKVSISLASILEACPTLECIKYSNQDTPLLSTQDPLWWHDEQMKSDQVTGLHKLQVAITQTPLLHDYWMAVDQHYKTLRCLHMRLSRECVFNDTISFPTMASWRIPEQLQEVTYHYTKTGIPQEHSEFAKRFLLPILKGCHQLTHVSISLINQPLPSDAWSLLVDLQHLTHLCIKSQHDSNKEIVTLLREISTRCIPLQEFAYQGNWFNYARATESPLPPTIFGILTTIPTLRHITINAECEGDIDKIIMSRCFKHLKRLPNLASLSFECLWGFTSEQVFRSLRNLPKLHEVSFYNCGFLIEKGMLLLIDRQPKLNKLSVERCTIDQAALVVSWEKYARSIIPHVVTCSNNIQG</sequence>
<dbReference type="RefSeq" id="XP_058345096.1">
    <property type="nucleotide sequence ID" value="XM_058484108.1"/>
</dbReference>
<dbReference type="AlphaFoldDB" id="A0AAD7V6E8"/>
<organism evidence="1 2">
    <name type="scientific">Lichtheimia ornata</name>
    <dbReference type="NCBI Taxonomy" id="688661"/>
    <lineage>
        <taxon>Eukaryota</taxon>
        <taxon>Fungi</taxon>
        <taxon>Fungi incertae sedis</taxon>
        <taxon>Mucoromycota</taxon>
        <taxon>Mucoromycotina</taxon>
        <taxon>Mucoromycetes</taxon>
        <taxon>Mucorales</taxon>
        <taxon>Lichtheimiaceae</taxon>
        <taxon>Lichtheimia</taxon>
    </lineage>
</organism>
<dbReference type="Gene3D" id="3.80.10.10">
    <property type="entry name" value="Ribonuclease Inhibitor"/>
    <property type="match status" value="1"/>
</dbReference>
<protein>
    <submittedName>
        <fullName evidence="1">Uncharacterized protein</fullName>
    </submittedName>
</protein>